<feature type="coiled-coil region" evidence="6">
    <location>
        <begin position="5"/>
        <end position="32"/>
    </location>
</feature>
<dbReference type="GO" id="GO:0003677">
    <property type="term" value="F:DNA binding"/>
    <property type="evidence" value="ECO:0007669"/>
    <property type="project" value="InterPro"/>
</dbReference>
<dbReference type="PROSITE" id="PS51198">
    <property type="entry name" value="UVRD_HELICASE_ATP_BIND"/>
    <property type="match status" value="1"/>
</dbReference>
<protein>
    <submittedName>
        <fullName evidence="8">Helicase</fullName>
    </submittedName>
</protein>
<gene>
    <name evidence="8" type="ORF">DX927_07150</name>
</gene>
<evidence type="ECO:0000313" key="9">
    <source>
        <dbReference type="Proteomes" id="UP000324326"/>
    </source>
</evidence>
<dbReference type="Pfam" id="PF13538">
    <property type="entry name" value="UvrD_C_2"/>
    <property type="match status" value="1"/>
</dbReference>
<reference evidence="8 9" key="1">
    <citation type="submission" date="2018-08" db="EMBL/GenBank/DDBJ databases">
        <title>Bacillus phenotypic plasticity.</title>
        <authorList>
            <person name="Hurtado E."/>
        </authorList>
    </citation>
    <scope>NUCLEOTIDE SEQUENCE [LARGE SCALE GENOMIC DNA]</scope>
    <source>
        <strain evidence="8 9">427</strain>
    </source>
</reference>
<dbReference type="Pfam" id="PF00580">
    <property type="entry name" value="UvrD-helicase"/>
    <property type="match status" value="1"/>
</dbReference>
<dbReference type="GO" id="GO:0043138">
    <property type="term" value="F:3'-5' DNA helicase activity"/>
    <property type="evidence" value="ECO:0007669"/>
    <property type="project" value="TreeGrafter"/>
</dbReference>
<dbReference type="GO" id="GO:0005524">
    <property type="term" value="F:ATP binding"/>
    <property type="evidence" value="ECO:0007669"/>
    <property type="project" value="UniProtKB-UniRule"/>
</dbReference>
<evidence type="ECO:0000313" key="8">
    <source>
        <dbReference type="EMBL" id="KAA6450636.1"/>
    </source>
</evidence>
<dbReference type="InterPro" id="IPR014016">
    <property type="entry name" value="UvrD-like_ATP-bd"/>
</dbReference>
<dbReference type="PANTHER" id="PTHR11070">
    <property type="entry name" value="UVRD / RECB / PCRA DNA HELICASE FAMILY MEMBER"/>
    <property type="match status" value="1"/>
</dbReference>
<keyword evidence="6" id="KW-0175">Coiled coil</keyword>
<organism evidence="8 9">
    <name type="scientific">Bacillus swezeyi</name>
    <dbReference type="NCBI Taxonomy" id="1925020"/>
    <lineage>
        <taxon>Bacteria</taxon>
        <taxon>Bacillati</taxon>
        <taxon>Bacillota</taxon>
        <taxon>Bacilli</taxon>
        <taxon>Bacillales</taxon>
        <taxon>Bacillaceae</taxon>
        <taxon>Bacillus</taxon>
    </lineage>
</organism>
<keyword evidence="3 5" id="KW-0347">Helicase</keyword>
<dbReference type="AlphaFoldDB" id="A0A5M8RU46"/>
<dbReference type="Gene3D" id="3.40.50.300">
    <property type="entry name" value="P-loop containing nucleotide triphosphate hydrolases"/>
    <property type="match status" value="3"/>
</dbReference>
<dbReference type="InterPro" id="IPR027785">
    <property type="entry name" value="UvrD-like_helicase_C"/>
</dbReference>
<dbReference type="GO" id="GO:0016787">
    <property type="term" value="F:hydrolase activity"/>
    <property type="evidence" value="ECO:0007669"/>
    <property type="project" value="UniProtKB-UniRule"/>
</dbReference>
<sequence>MEETNKEWLEEENRIELVLKELDRKLHSLKRKTGGIKEDIIGLRKNFWNDVTLNLADENEAVETFSSIKQQAEVLSERERSHKQFYSQLKKLLKVKDSPYFGRVDFLEDGDEKAESVYIGLGSLMDEKEERFLIYDWRAPISSLFYNHAPGPAHYEVPEETINGTIELKRQFLIKNGRLKAMFNTDMAIGDELLQEVLGNQANIQMKSIVATIQKEQNQIIRNDTSRYLIVEGTAGSGKTSAALQRAAYLLYRGRGRIESNQLLLFSPNLLFNSYVANVLPELGEENIQQTTFQEYLERHLGKQVVCETPFDQLEYCLTASENEDDPGRMKSIAYKSSLAFKALIDDYARYLAKGHLLFKNIVFRGERIVAADQIRDFFQTLDSSEPLPYRIELTAKWLLKVLKTQEQEERKKEWPLEKIELLDKEEYLKVYKQLQEERRFAEDTFDDYEREQNLLAKMIVEREFKPLIQAVRALGFIDFKRTYLQLFSDWNHSVPRPDGWESICAYTAKSFHYSRMPYEDAVPFLYVKNHIIGGGKNTSVRHLFIDEAQDYSPFQLAFLKQLFPACKMTILGDFNQTILAHTSREKALLSKEVFEGEKTETIKLKRSYRSTKEIVEFTKRMVKGGDEIEAFNREGVKPTLTVSADEAAHHEKIAACISGLQHKGRETIAVICKTVQECREAARHLQNDTALKLMDKETRTFRKGVLVIPVYLAKGIEFDAVILYDGSKKRYWRERERTLFYTACTRAMHELHLFSLGEESPFLNDIPGGMYTRRGE</sequence>
<dbReference type="GO" id="GO:0005829">
    <property type="term" value="C:cytosol"/>
    <property type="evidence" value="ECO:0007669"/>
    <property type="project" value="TreeGrafter"/>
</dbReference>
<evidence type="ECO:0000256" key="1">
    <source>
        <dbReference type="ARBA" id="ARBA00022741"/>
    </source>
</evidence>
<dbReference type="GO" id="GO:0000725">
    <property type="term" value="P:recombinational repair"/>
    <property type="evidence" value="ECO:0007669"/>
    <property type="project" value="TreeGrafter"/>
</dbReference>
<evidence type="ECO:0000256" key="2">
    <source>
        <dbReference type="ARBA" id="ARBA00022801"/>
    </source>
</evidence>
<dbReference type="InterPro" id="IPR000212">
    <property type="entry name" value="DNA_helicase_UvrD/REP"/>
</dbReference>
<dbReference type="Proteomes" id="UP000324326">
    <property type="component" value="Unassembled WGS sequence"/>
</dbReference>
<evidence type="ECO:0000259" key="7">
    <source>
        <dbReference type="PROSITE" id="PS51198"/>
    </source>
</evidence>
<feature type="binding site" evidence="5">
    <location>
        <begin position="233"/>
        <end position="240"/>
    </location>
    <ligand>
        <name>ATP</name>
        <dbReference type="ChEBI" id="CHEBI:30616"/>
    </ligand>
</feature>
<feature type="domain" description="UvrD-like helicase ATP-binding" evidence="7">
    <location>
        <begin position="212"/>
        <end position="612"/>
    </location>
</feature>
<evidence type="ECO:0000256" key="3">
    <source>
        <dbReference type="ARBA" id="ARBA00022806"/>
    </source>
</evidence>
<name>A0A5M8RU46_9BACI</name>
<dbReference type="InterPro" id="IPR027417">
    <property type="entry name" value="P-loop_NTPase"/>
</dbReference>
<accession>A0A5M8RU46</accession>
<evidence type="ECO:0000256" key="4">
    <source>
        <dbReference type="ARBA" id="ARBA00022840"/>
    </source>
</evidence>
<dbReference type="NCBIfam" id="NF041464">
    <property type="entry name" value="HelD_BACSU"/>
    <property type="match status" value="1"/>
</dbReference>
<keyword evidence="1 5" id="KW-0547">Nucleotide-binding</keyword>
<evidence type="ECO:0000256" key="6">
    <source>
        <dbReference type="SAM" id="Coils"/>
    </source>
</evidence>
<dbReference type="SUPFAM" id="SSF52540">
    <property type="entry name" value="P-loop containing nucleoside triphosphate hydrolases"/>
    <property type="match status" value="1"/>
</dbReference>
<dbReference type="InterPro" id="IPR048228">
    <property type="entry name" value="HelD_bacillota"/>
</dbReference>
<dbReference type="PANTHER" id="PTHR11070:SF17">
    <property type="entry name" value="DNA HELICASE IV"/>
    <property type="match status" value="1"/>
</dbReference>
<feature type="coiled-coil region" evidence="6">
    <location>
        <begin position="425"/>
        <end position="452"/>
    </location>
</feature>
<keyword evidence="2 5" id="KW-0378">Hydrolase</keyword>
<dbReference type="RefSeq" id="WP_148956599.1">
    <property type="nucleotide sequence ID" value="NZ_QSND01000002.1"/>
</dbReference>
<keyword evidence="4 5" id="KW-0067">ATP-binding</keyword>
<comment type="caution">
    <text evidence="8">The sequence shown here is derived from an EMBL/GenBank/DDBJ whole genome shotgun (WGS) entry which is preliminary data.</text>
</comment>
<dbReference type="EMBL" id="QSND01000002">
    <property type="protein sequence ID" value="KAA6450636.1"/>
    <property type="molecule type" value="Genomic_DNA"/>
</dbReference>
<dbReference type="STRING" id="1925020.BTA30_08390"/>
<proteinExistence type="predicted"/>
<evidence type="ECO:0000256" key="5">
    <source>
        <dbReference type="PROSITE-ProRule" id="PRU00560"/>
    </source>
</evidence>